<dbReference type="PROSITE" id="PS50086">
    <property type="entry name" value="TBC_RABGAP"/>
    <property type="match status" value="1"/>
</dbReference>
<reference evidence="7" key="1">
    <citation type="journal article" date="2018" name="Nat. Microbiol.">
        <title>Leveraging single-cell genomics to expand the fungal tree of life.</title>
        <authorList>
            <person name="Ahrendt S.R."/>
            <person name="Quandt C.A."/>
            <person name="Ciobanu D."/>
            <person name="Clum A."/>
            <person name="Salamov A."/>
            <person name="Andreopoulos B."/>
            <person name="Cheng J.F."/>
            <person name="Woyke T."/>
            <person name="Pelin A."/>
            <person name="Henrissat B."/>
            <person name="Reynolds N.K."/>
            <person name="Benny G.L."/>
            <person name="Smith M.E."/>
            <person name="James T.Y."/>
            <person name="Grigoriev I.V."/>
        </authorList>
    </citation>
    <scope>NUCLEOTIDE SEQUENCE [LARGE SCALE GENOMIC DNA]</scope>
    <source>
        <strain evidence="7">Benny S71-1</strain>
    </source>
</reference>
<dbReference type="SMART" id="SM00164">
    <property type="entry name" value="TBC"/>
    <property type="match status" value="1"/>
</dbReference>
<protein>
    <recommendedName>
        <fullName evidence="2">GTPase-activating protein GYP7</fullName>
    </recommendedName>
    <alternativeName>
        <fullName evidence="3">GAP for YPT7</fullName>
    </alternativeName>
</protein>
<dbReference type="SUPFAM" id="SSF47923">
    <property type="entry name" value="Ypt/Rab-GAP domain of gyp1p"/>
    <property type="match status" value="2"/>
</dbReference>
<dbReference type="PANTHER" id="PTHR22957">
    <property type="entry name" value="TBC1 DOMAIN FAMILY MEMBER GTPASE-ACTIVATING PROTEIN"/>
    <property type="match status" value="1"/>
</dbReference>
<evidence type="ECO:0000256" key="4">
    <source>
        <dbReference type="SAM" id="MobiDB-lite"/>
    </source>
</evidence>
<feature type="domain" description="Rab-GAP TBC" evidence="5">
    <location>
        <begin position="343"/>
        <end position="561"/>
    </location>
</feature>
<evidence type="ECO:0000256" key="3">
    <source>
        <dbReference type="ARBA" id="ARBA00082648"/>
    </source>
</evidence>
<sequence>MAWVPETAIPRDELDTYIRVDASLDEPLNVSMTPTLLLPAWKDSVYDQTADASPGRSEDDACCRLEAIRSMKLYPPSLSQWDGSMVIVLKDGTAWPQLWFHDEESRNVIASSAAAAATTTGEDGEVAEHQQWGGASVICWLRRLVQVGNDRSPKDPHLFVVNPTAEDELEFGLELGEEETADEKRRRDSDEPPDGIAGDPMVNTLKDIKWNVMARFSRVSYFTRTMTGNVCPLMPYMPTALRSTYQEALIQDICDDYSSAYVYLAKWASDASKHHERDQMEMSQWRLEQTELGAAFEVLNPPPSFLVHRTSPVTVEQWRAWMDDTGALTVDVAIIKKAIFSGGIEPALRPSVWPFLLGVLPWTSTEAERAEITSNNRQSYEKLKAQWQTTEAKSTDDYIEQSHRIEKDVLRTDRQLPIYANQRKSNGASAFLEGNPHLSTLHAILMTYNYYNVGHGYVQGMSDLLSPLYAVLQDESMAFWCFASFMQRMERNFSTDQTGMRHQLVALAQLIQFMKPRFYKHLERTDSLHLFFCFRWLLIWFKRELKFDDCKRLWEILWTDRYSKEFPIFIALAILDQHDVVIMDHLKRFDEILKYVNDLAMTINLEKTLVLAEKLYRTFEKAVHILDEQGSIVLSGQASPKSTAASGDDAPLLPASSSSSSPRISGEWVNASTTTMASMYPVTDELRSLLGDSDA</sequence>
<evidence type="ECO:0000313" key="6">
    <source>
        <dbReference type="EMBL" id="RKP26346.1"/>
    </source>
</evidence>
<feature type="region of interest" description="Disordered" evidence="4">
    <location>
        <begin position="642"/>
        <end position="666"/>
    </location>
</feature>
<dbReference type="OrthoDB" id="10264062at2759"/>
<proteinExistence type="predicted"/>
<feature type="compositionally biased region" description="Low complexity" evidence="4">
    <location>
        <begin position="650"/>
        <end position="662"/>
    </location>
</feature>
<dbReference type="Pfam" id="PF00566">
    <property type="entry name" value="RabGAP-TBC"/>
    <property type="match status" value="1"/>
</dbReference>
<keyword evidence="1" id="KW-0343">GTPase activation</keyword>
<evidence type="ECO:0000256" key="2">
    <source>
        <dbReference type="ARBA" id="ARBA00072091"/>
    </source>
</evidence>
<dbReference type="Gene3D" id="1.10.472.80">
    <property type="entry name" value="Ypt/Rab-GAP domain of gyp1p, domain 3"/>
    <property type="match status" value="1"/>
</dbReference>
<feature type="region of interest" description="Disordered" evidence="4">
    <location>
        <begin position="176"/>
        <end position="200"/>
    </location>
</feature>
<evidence type="ECO:0000313" key="7">
    <source>
        <dbReference type="Proteomes" id="UP000278143"/>
    </source>
</evidence>
<dbReference type="Proteomes" id="UP000278143">
    <property type="component" value="Unassembled WGS sequence"/>
</dbReference>
<evidence type="ECO:0000259" key="5">
    <source>
        <dbReference type="PROSITE" id="PS50086"/>
    </source>
</evidence>
<dbReference type="AlphaFoldDB" id="A0A4P9Z1U9"/>
<dbReference type="InterPro" id="IPR035969">
    <property type="entry name" value="Rab-GAP_TBC_sf"/>
</dbReference>
<dbReference type="GO" id="GO:0005096">
    <property type="term" value="F:GTPase activator activity"/>
    <property type="evidence" value="ECO:0007669"/>
    <property type="project" value="UniProtKB-KW"/>
</dbReference>
<name>A0A4P9Z1U9_9FUNG</name>
<organism evidence="6 7">
    <name type="scientific">Syncephalis pseudoplumigaleata</name>
    <dbReference type="NCBI Taxonomy" id="1712513"/>
    <lineage>
        <taxon>Eukaryota</taxon>
        <taxon>Fungi</taxon>
        <taxon>Fungi incertae sedis</taxon>
        <taxon>Zoopagomycota</taxon>
        <taxon>Zoopagomycotina</taxon>
        <taxon>Zoopagomycetes</taxon>
        <taxon>Zoopagales</taxon>
        <taxon>Piptocephalidaceae</taxon>
        <taxon>Syncephalis</taxon>
    </lineage>
</organism>
<gene>
    <name evidence="6" type="ORF">SYNPS1DRAFT_14330</name>
</gene>
<dbReference type="Gene3D" id="1.10.8.270">
    <property type="entry name" value="putative rabgap domain of human tbc1 domain family member 14 like domains"/>
    <property type="match status" value="1"/>
</dbReference>
<dbReference type="PANTHER" id="PTHR22957:SF502">
    <property type="entry name" value="SMALL G PROTEIN SIGNALING MODULATOR 2-RELATED"/>
    <property type="match status" value="1"/>
</dbReference>
<dbReference type="InterPro" id="IPR000195">
    <property type="entry name" value="Rab-GAP-TBC_dom"/>
</dbReference>
<dbReference type="FunFam" id="1.10.472.80:FF:000005">
    <property type="entry name" value="TBC1 domain family member 15"/>
    <property type="match status" value="1"/>
</dbReference>
<evidence type="ECO:0000256" key="1">
    <source>
        <dbReference type="ARBA" id="ARBA00022468"/>
    </source>
</evidence>
<keyword evidence="7" id="KW-1185">Reference proteome</keyword>
<dbReference type="GO" id="GO:0005737">
    <property type="term" value="C:cytoplasm"/>
    <property type="evidence" value="ECO:0007669"/>
    <property type="project" value="UniProtKB-ARBA"/>
</dbReference>
<accession>A0A4P9Z1U9</accession>
<dbReference type="EMBL" id="KZ989448">
    <property type="protein sequence ID" value="RKP26346.1"/>
    <property type="molecule type" value="Genomic_DNA"/>
</dbReference>